<dbReference type="InterPro" id="IPR029072">
    <property type="entry name" value="YebC-like"/>
</dbReference>
<dbReference type="InterPro" id="IPR017856">
    <property type="entry name" value="Integrase-like_N"/>
</dbReference>
<dbReference type="FunFam" id="1.10.10.200:FF:000002">
    <property type="entry name" value="Probable transcriptional regulatory protein CLM62_37755"/>
    <property type="match status" value="1"/>
</dbReference>
<evidence type="ECO:0000256" key="1">
    <source>
        <dbReference type="ARBA" id="ARBA00008724"/>
    </source>
</evidence>
<feature type="region of interest" description="Disordered" evidence="4">
    <location>
        <begin position="1"/>
        <end position="23"/>
    </location>
</feature>
<organism evidence="7 8">
    <name type="scientific">Candidatus Yanofskybacteria bacterium RIFCSPLOWO2_01_FULL_42_49</name>
    <dbReference type="NCBI Taxonomy" id="1802694"/>
    <lineage>
        <taxon>Bacteria</taxon>
        <taxon>Candidatus Yanofskyibacteriota</taxon>
    </lineage>
</organism>
<dbReference type="AlphaFoldDB" id="A0A1F8GDT8"/>
<accession>A0A1F8GDT8</accession>
<dbReference type="Pfam" id="PF01709">
    <property type="entry name" value="Transcrip_reg"/>
    <property type="match status" value="1"/>
</dbReference>
<evidence type="ECO:0000259" key="6">
    <source>
        <dbReference type="Pfam" id="PF20772"/>
    </source>
</evidence>
<dbReference type="STRING" id="1802694.A2918_04165"/>
<dbReference type="EMBL" id="MGKI01000004">
    <property type="protein sequence ID" value="OGN23200.1"/>
    <property type="molecule type" value="Genomic_DNA"/>
</dbReference>
<dbReference type="GO" id="GO:0005737">
    <property type="term" value="C:cytoplasm"/>
    <property type="evidence" value="ECO:0007669"/>
    <property type="project" value="UniProtKB-ARBA"/>
</dbReference>
<keyword evidence="3" id="KW-0804">Transcription</keyword>
<feature type="domain" description="TACO1/YebC-like second and third" evidence="5">
    <location>
        <begin position="80"/>
        <end position="133"/>
    </location>
</feature>
<proteinExistence type="inferred from homology"/>
<evidence type="ECO:0008006" key="9">
    <source>
        <dbReference type="Google" id="ProtNLM"/>
    </source>
</evidence>
<evidence type="ECO:0000259" key="5">
    <source>
        <dbReference type="Pfam" id="PF01709"/>
    </source>
</evidence>
<dbReference type="Gene3D" id="3.30.70.980">
    <property type="match status" value="1"/>
</dbReference>
<evidence type="ECO:0000313" key="8">
    <source>
        <dbReference type="Proteomes" id="UP000178227"/>
    </source>
</evidence>
<feature type="domain" description="TACO1/YebC-like N-terminal" evidence="6">
    <location>
        <begin position="5"/>
        <end position="74"/>
    </location>
</feature>
<gene>
    <name evidence="7" type="ORF">A2918_04165</name>
</gene>
<comment type="similarity">
    <text evidence="1">Belongs to the TACO1 family.</text>
</comment>
<dbReference type="InterPro" id="IPR049083">
    <property type="entry name" value="TACO1_YebC_N"/>
</dbReference>
<evidence type="ECO:0000256" key="4">
    <source>
        <dbReference type="SAM" id="MobiDB-lite"/>
    </source>
</evidence>
<name>A0A1F8GDT8_9BACT</name>
<dbReference type="SUPFAM" id="SSF75625">
    <property type="entry name" value="YebC-like"/>
    <property type="match status" value="1"/>
</dbReference>
<evidence type="ECO:0000256" key="2">
    <source>
        <dbReference type="ARBA" id="ARBA00023015"/>
    </source>
</evidence>
<dbReference type="Pfam" id="PF20772">
    <property type="entry name" value="TACO1_YebC_N"/>
    <property type="match status" value="1"/>
</dbReference>
<keyword evidence="2" id="KW-0805">Transcription regulation</keyword>
<dbReference type="Proteomes" id="UP000178227">
    <property type="component" value="Unassembled WGS sequence"/>
</dbReference>
<dbReference type="InterPro" id="IPR002876">
    <property type="entry name" value="Transcrip_reg_TACO1-like"/>
</dbReference>
<dbReference type="InterPro" id="IPR048300">
    <property type="entry name" value="TACO1_YebC-like_2nd/3rd_dom"/>
</dbReference>
<dbReference type="PANTHER" id="PTHR12532:SF0">
    <property type="entry name" value="TRANSLATIONAL ACTIVATOR OF CYTOCHROME C OXIDASE 1"/>
    <property type="match status" value="1"/>
</dbReference>
<dbReference type="Gene3D" id="1.10.10.200">
    <property type="match status" value="1"/>
</dbReference>
<reference evidence="7 8" key="1">
    <citation type="journal article" date="2016" name="Nat. Commun.">
        <title>Thousands of microbial genomes shed light on interconnected biogeochemical processes in an aquifer system.</title>
        <authorList>
            <person name="Anantharaman K."/>
            <person name="Brown C.T."/>
            <person name="Hug L.A."/>
            <person name="Sharon I."/>
            <person name="Castelle C.J."/>
            <person name="Probst A.J."/>
            <person name="Thomas B.C."/>
            <person name="Singh A."/>
            <person name="Wilkins M.J."/>
            <person name="Karaoz U."/>
            <person name="Brodie E.L."/>
            <person name="Williams K.H."/>
            <person name="Hubbard S.S."/>
            <person name="Banfield J.F."/>
        </authorList>
    </citation>
    <scope>NUCLEOTIDE SEQUENCE [LARGE SCALE GENOMIC DNA]</scope>
</reference>
<protein>
    <recommendedName>
        <fullName evidence="9">Transcriptional regulator</fullName>
    </recommendedName>
</protein>
<comment type="caution">
    <text evidence="7">The sequence shown here is derived from an EMBL/GenBank/DDBJ whole genome shotgun (WGS) entry which is preliminary data.</text>
</comment>
<evidence type="ECO:0000313" key="7">
    <source>
        <dbReference type="EMBL" id="OGN23200.1"/>
    </source>
</evidence>
<dbReference type="PANTHER" id="PTHR12532">
    <property type="entry name" value="TRANSLATIONAL ACTIVATOR OF CYTOCHROME C OXIDASE 1"/>
    <property type="match status" value="1"/>
</dbReference>
<sequence>MSGHSRWSQIKRKKGLTDQKRGQMFSKLSKNITLAARKGTDPKSNIALQNAIEQARRENMPNDNIDRAIKKASEKNSSQLEEIVIEAIGPGSAAFRIKGVTDNKNRAISEIKKILSGHEAKMVQPGSTGWMFNTPVQVNEQAQQKIDKLLEALDDNEDVGDVVTNLE</sequence>
<evidence type="ECO:0000256" key="3">
    <source>
        <dbReference type="ARBA" id="ARBA00023163"/>
    </source>
</evidence>
<dbReference type="InterPro" id="IPR026564">
    <property type="entry name" value="Transcrip_reg_TACO1-like_dom3"/>
</dbReference>